<gene>
    <name evidence="1" type="ORF">E5K04_15665</name>
</gene>
<reference evidence="1 2" key="1">
    <citation type="submission" date="2019-04" db="EMBL/GenBank/DDBJ databases">
        <title>Crenobacter sp. nov.</title>
        <authorList>
            <person name="Shi S."/>
        </authorList>
    </citation>
    <scope>NUCLEOTIDE SEQUENCE [LARGE SCALE GENOMIC DNA]</scope>
    <source>
        <strain evidence="1 2">GY 70310</strain>
    </source>
</reference>
<dbReference type="AlphaFoldDB" id="A0A4T0UJ46"/>
<accession>A0A4T0UJ46</accession>
<keyword evidence="2" id="KW-1185">Reference proteome</keyword>
<dbReference type="RefSeq" id="WP_136555790.1">
    <property type="nucleotide sequence ID" value="NZ_STGJ01000025.1"/>
</dbReference>
<protein>
    <submittedName>
        <fullName evidence="1">Uncharacterized protein</fullName>
    </submittedName>
</protein>
<organism evidence="1 2">
    <name type="scientific">Crenobacter intestini</name>
    <dbReference type="NCBI Taxonomy" id="2563443"/>
    <lineage>
        <taxon>Bacteria</taxon>
        <taxon>Pseudomonadati</taxon>
        <taxon>Pseudomonadota</taxon>
        <taxon>Betaproteobacteria</taxon>
        <taxon>Neisseriales</taxon>
        <taxon>Neisseriaceae</taxon>
        <taxon>Crenobacter</taxon>
    </lineage>
</organism>
<dbReference type="OrthoDB" id="6482216at2"/>
<comment type="caution">
    <text evidence="1">The sequence shown here is derived from an EMBL/GenBank/DDBJ whole genome shotgun (WGS) entry which is preliminary data.</text>
</comment>
<proteinExistence type="predicted"/>
<dbReference type="Gene3D" id="3.30.420.10">
    <property type="entry name" value="Ribonuclease H-like superfamily/Ribonuclease H"/>
    <property type="match status" value="1"/>
</dbReference>
<name>A0A4T0UJ46_9NEIS</name>
<dbReference type="InterPro" id="IPR036397">
    <property type="entry name" value="RNaseH_sf"/>
</dbReference>
<sequence>MILFLDTEFTDFLDCELLSLGAISQDGQYSLYLEVQDFDRAKCSAFVWEAVLPQLGRVPEAITCKDRVRERVLDFFASLPRSVQIAADSVHDRDLLYDALDGQWPANLDGWIDLNAINDLEAFRLGVARFRRRTGKPEHHALFDAEAHRAGWLSWNDRKARRSW</sequence>
<evidence type="ECO:0000313" key="2">
    <source>
        <dbReference type="Proteomes" id="UP000308891"/>
    </source>
</evidence>
<dbReference type="EMBL" id="STGJ01000025">
    <property type="protein sequence ID" value="TIC78552.1"/>
    <property type="molecule type" value="Genomic_DNA"/>
</dbReference>
<dbReference type="GO" id="GO:0003676">
    <property type="term" value="F:nucleic acid binding"/>
    <property type="evidence" value="ECO:0007669"/>
    <property type="project" value="InterPro"/>
</dbReference>
<dbReference type="Proteomes" id="UP000308891">
    <property type="component" value="Unassembled WGS sequence"/>
</dbReference>
<evidence type="ECO:0000313" key="1">
    <source>
        <dbReference type="EMBL" id="TIC78552.1"/>
    </source>
</evidence>